<dbReference type="InterPro" id="IPR038731">
    <property type="entry name" value="RgtA/B/C-like"/>
</dbReference>
<keyword evidence="3" id="KW-0328">Glycosyltransferase</keyword>
<evidence type="ECO:0000256" key="4">
    <source>
        <dbReference type="ARBA" id="ARBA00022679"/>
    </source>
</evidence>
<evidence type="ECO:0000259" key="9">
    <source>
        <dbReference type="Pfam" id="PF13231"/>
    </source>
</evidence>
<sequence length="590" mass="67474">MPRLFNFFAVIIIASAVILAVASVWNDSPIVDEIPHIGAGYSYIVKGDYRLNPEHPPLAKDLAGLALLTARLNQDVFETSFWNNGINDQQWNFGRQLIFNFGNDAIKLVRTAKLPMLLFFILSAVIVFFWTKKLYGYSAALIALFLFAFSPTVMAHSRFVTTDIPALFGVLFATYFFIGFLKNTTRKNFLLALFAFGVAQLTKFSAFLLVPFFAILALSWALTQKEKLTGLIKCIFLAGAVIAAGYIFVVWPVYALHTKNYPPEKQRQDTVFHLISYGNRKVADPVVWASDKSFIRPLAQYGLGLLMVTQRSVGGNTAYFLGEVKNVAWKKYFPIVYFIKEPLAFWGLALIVLLAISAQVKSLKLKVKSFADWLKNHFTEFAMLLWLVIYWYSSLKANLNIGVRHLLPTYGFVYILVSGQVVRLVQSLKSKVQNKKFIYILYFLFFTLVGWYLYENIKTYPYYLTYFNQTVGGPAGGHNYVVDSNLDWGQDLRRLGDWIEQNNISKINLDYFGWADPYYYLKDKYVWMSAGKYKSAEDFLKEYLEGGYIAVSASFLMGTSKQPIDNYLWLNSYQPVTIIGNSIFVWRITK</sequence>
<evidence type="ECO:0000256" key="3">
    <source>
        <dbReference type="ARBA" id="ARBA00022676"/>
    </source>
</evidence>
<dbReference type="GO" id="GO:0005886">
    <property type="term" value="C:plasma membrane"/>
    <property type="evidence" value="ECO:0007669"/>
    <property type="project" value="UniProtKB-SubCell"/>
</dbReference>
<dbReference type="PANTHER" id="PTHR33908:SF11">
    <property type="entry name" value="MEMBRANE PROTEIN"/>
    <property type="match status" value="1"/>
</dbReference>
<dbReference type="GO" id="GO:0016763">
    <property type="term" value="F:pentosyltransferase activity"/>
    <property type="evidence" value="ECO:0007669"/>
    <property type="project" value="TreeGrafter"/>
</dbReference>
<keyword evidence="6 8" id="KW-1133">Transmembrane helix</keyword>
<keyword evidence="4 10" id="KW-0808">Transferase</keyword>
<organism evidence="10 11">
    <name type="scientific">Candidatus Yanofskybacteria bacterium GW2011_GWA2_41_22</name>
    <dbReference type="NCBI Taxonomy" id="1619023"/>
    <lineage>
        <taxon>Bacteria</taxon>
        <taxon>Candidatus Yanofskyibacteriota</taxon>
    </lineage>
</organism>
<feature type="transmembrane region" description="Helical" evidence="8">
    <location>
        <begin position="405"/>
        <end position="425"/>
    </location>
</feature>
<comment type="caution">
    <text evidence="10">The sequence shown here is derived from an EMBL/GenBank/DDBJ whole genome shotgun (WGS) entry which is preliminary data.</text>
</comment>
<dbReference type="AlphaFoldDB" id="A0A0G0VL00"/>
<evidence type="ECO:0000256" key="7">
    <source>
        <dbReference type="ARBA" id="ARBA00023136"/>
    </source>
</evidence>
<feature type="transmembrane region" description="Helical" evidence="8">
    <location>
        <begin position="164"/>
        <end position="181"/>
    </location>
</feature>
<feature type="transmembrane region" description="Helical" evidence="8">
    <location>
        <begin position="343"/>
        <end position="361"/>
    </location>
</feature>
<accession>A0A0G0VL00</accession>
<feature type="domain" description="Glycosyltransferase RgtA/B/C/D-like" evidence="9">
    <location>
        <begin position="113"/>
        <end position="237"/>
    </location>
</feature>
<keyword evidence="5 8" id="KW-0812">Transmembrane</keyword>
<evidence type="ECO:0000313" key="10">
    <source>
        <dbReference type="EMBL" id="KKS01710.1"/>
    </source>
</evidence>
<name>A0A0G0VL00_9BACT</name>
<evidence type="ECO:0000256" key="8">
    <source>
        <dbReference type="SAM" id="Phobius"/>
    </source>
</evidence>
<keyword evidence="2" id="KW-1003">Cell membrane</keyword>
<dbReference type="PATRIC" id="fig|1619023.3.peg.24"/>
<feature type="transmembrane region" description="Helical" evidence="8">
    <location>
        <begin position="201"/>
        <end position="222"/>
    </location>
</feature>
<feature type="transmembrane region" description="Helical" evidence="8">
    <location>
        <begin position="437"/>
        <end position="454"/>
    </location>
</feature>
<evidence type="ECO:0000256" key="6">
    <source>
        <dbReference type="ARBA" id="ARBA00022989"/>
    </source>
</evidence>
<dbReference type="Pfam" id="PF13231">
    <property type="entry name" value="PMT_2"/>
    <property type="match status" value="1"/>
</dbReference>
<reference evidence="10 11" key="1">
    <citation type="journal article" date="2015" name="Nature">
        <title>rRNA introns, odd ribosomes, and small enigmatic genomes across a large radiation of phyla.</title>
        <authorList>
            <person name="Brown C.T."/>
            <person name="Hug L.A."/>
            <person name="Thomas B.C."/>
            <person name="Sharon I."/>
            <person name="Castelle C.J."/>
            <person name="Singh A."/>
            <person name="Wilkins M.J."/>
            <person name="Williams K.H."/>
            <person name="Banfield J.F."/>
        </authorList>
    </citation>
    <scope>NUCLEOTIDE SEQUENCE [LARGE SCALE GENOMIC DNA]</scope>
</reference>
<dbReference type="EMBL" id="LCBA01000001">
    <property type="protein sequence ID" value="KKS01710.1"/>
    <property type="molecule type" value="Genomic_DNA"/>
</dbReference>
<evidence type="ECO:0000313" key="11">
    <source>
        <dbReference type="Proteomes" id="UP000033903"/>
    </source>
</evidence>
<dbReference type="Proteomes" id="UP000033903">
    <property type="component" value="Unassembled WGS sequence"/>
</dbReference>
<evidence type="ECO:0000256" key="1">
    <source>
        <dbReference type="ARBA" id="ARBA00004651"/>
    </source>
</evidence>
<keyword evidence="7 8" id="KW-0472">Membrane</keyword>
<feature type="transmembrane region" description="Helical" evidence="8">
    <location>
        <begin position="234"/>
        <end position="254"/>
    </location>
</feature>
<dbReference type="PANTHER" id="PTHR33908">
    <property type="entry name" value="MANNOSYLTRANSFERASE YKCB-RELATED"/>
    <property type="match status" value="1"/>
</dbReference>
<evidence type="ECO:0000256" key="2">
    <source>
        <dbReference type="ARBA" id="ARBA00022475"/>
    </source>
</evidence>
<dbReference type="InterPro" id="IPR050297">
    <property type="entry name" value="LipidA_mod_glycosyltrf_83"/>
</dbReference>
<feature type="transmembrane region" description="Helical" evidence="8">
    <location>
        <begin position="137"/>
        <end position="157"/>
    </location>
</feature>
<proteinExistence type="predicted"/>
<feature type="transmembrane region" description="Helical" evidence="8">
    <location>
        <begin position="373"/>
        <end position="393"/>
    </location>
</feature>
<evidence type="ECO:0000256" key="5">
    <source>
        <dbReference type="ARBA" id="ARBA00022692"/>
    </source>
</evidence>
<dbReference type="GO" id="GO:0009103">
    <property type="term" value="P:lipopolysaccharide biosynthetic process"/>
    <property type="evidence" value="ECO:0007669"/>
    <property type="project" value="UniProtKB-ARBA"/>
</dbReference>
<protein>
    <submittedName>
        <fullName evidence="10">Glycosyl transferase, family 39</fullName>
    </submittedName>
</protein>
<gene>
    <name evidence="10" type="ORF">UU54_C0001G0022</name>
</gene>
<feature type="transmembrane region" description="Helical" evidence="8">
    <location>
        <begin position="6"/>
        <end position="25"/>
    </location>
</feature>
<feature type="transmembrane region" description="Helical" evidence="8">
    <location>
        <begin position="114"/>
        <end position="131"/>
    </location>
</feature>
<comment type="subcellular location">
    <subcellularLocation>
        <location evidence="1">Cell membrane</location>
        <topology evidence="1">Multi-pass membrane protein</topology>
    </subcellularLocation>
</comment>